<dbReference type="Pfam" id="PF00235">
    <property type="entry name" value="Profilin"/>
    <property type="match status" value="1"/>
</dbReference>
<dbReference type="PANTHER" id="PTHR11604:SF0">
    <property type="entry name" value="PROFILIN"/>
    <property type="match status" value="1"/>
</dbReference>
<name>A0A9P7GJU2_9AGAR</name>
<dbReference type="Proteomes" id="UP000717328">
    <property type="component" value="Unassembled WGS sequence"/>
</dbReference>
<gene>
    <name evidence="7" type="ORF">H0H81_010064</name>
</gene>
<keyword evidence="8" id="KW-1185">Reference proteome</keyword>
<evidence type="ECO:0000256" key="3">
    <source>
        <dbReference type="ARBA" id="ARBA00022490"/>
    </source>
</evidence>
<evidence type="ECO:0000256" key="2">
    <source>
        <dbReference type="ARBA" id="ARBA00010058"/>
    </source>
</evidence>
<reference evidence="7" key="1">
    <citation type="submission" date="2021-02" db="EMBL/GenBank/DDBJ databases">
        <authorList>
            <person name="Nieuwenhuis M."/>
            <person name="Van De Peppel L.J.J."/>
        </authorList>
    </citation>
    <scope>NUCLEOTIDE SEQUENCE</scope>
    <source>
        <strain evidence="7">D49</strain>
    </source>
</reference>
<dbReference type="CDD" id="cd00148">
    <property type="entry name" value="PROF"/>
    <property type="match status" value="1"/>
</dbReference>
<dbReference type="PROSITE" id="PS00414">
    <property type="entry name" value="PROFILIN"/>
    <property type="match status" value="1"/>
</dbReference>
<dbReference type="EMBL" id="JABCKI010000307">
    <property type="protein sequence ID" value="KAG5651049.1"/>
    <property type="molecule type" value="Genomic_DNA"/>
</dbReference>
<evidence type="ECO:0000256" key="5">
    <source>
        <dbReference type="ARBA" id="ARBA00023212"/>
    </source>
</evidence>
<reference evidence="7" key="2">
    <citation type="submission" date="2021-10" db="EMBL/GenBank/DDBJ databases">
        <title>Phylogenomics reveals ancestral predisposition of the termite-cultivated fungus Termitomyces towards a domesticated lifestyle.</title>
        <authorList>
            <person name="Auxier B."/>
            <person name="Grum-Grzhimaylo A."/>
            <person name="Cardenas M.E."/>
            <person name="Lodge J.D."/>
            <person name="Laessoe T."/>
            <person name="Pedersen O."/>
            <person name="Smith M.E."/>
            <person name="Kuyper T.W."/>
            <person name="Franco-Molano E.A."/>
            <person name="Baroni T.J."/>
            <person name="Aanen D.K."/>
        </authorList>
    </citation>
    <scope>NUCLEOTIDE SEQUENCE</scope>
    <source>
        <strain evidence="7">D49</strain>
    </source>
</reference>
<keyword evidence="5" id="KW-0206">Cytoskeleton</keyword>
<evidence type="ECO:0000256" key="4">
    <source>
        <dbReference type="ARBA" id="ARBA00023203"/>
    </source>
</evidence>
<dbReference type="InterPro" id="IPR027310">
    <property type="entry name" value="Profilin_CS"/>
</dbReference>
<comment type="caution">
    <text evidence="7">The sequence shown here is derived from an EMBL/GenBank/DDBJ whole genome shotgun (WGS) entry which is preliminary data.</text>
</comment>
<dbReference type="AlphaFoldDB" id="A0A9P7GJU2"/>
<evidence type="ECO:0000256" key="1">
    <source>
        <dbReference type="ARBA" id="ARBA00004245"/>
    </source>
</evidence>
<dbReference type="SMART" id="SM00392">
    <property type="entry name" value="PROF"/>
    <property type="match status" value="1"/>
</dbReference>
<protein>
    <recommendedName>
        <fullName evidence="6">Profilin</fullName>
    </recommendedName>
</protein>
<evidence type="ECO:0000313" key="8">
    <source>
        <dbReference type="Proteomes" id="UP000717328"/>
    </source>
</evidence>
<sequence>MTWQAYVDDHLLGSGKVTKAAIIGLQGGVWACSRGYTLSTEEQAALVAGFKSPDRVQANGVRLAGQKFFTVHIDSRSLYGKKQVRR</sequence>
<evidence type="ECO:0000313" key="7">
    <source>
        <dbReference type="EMBL" id="KAG5651049.1"/>
    </source>
</evidence>
<comment type="subcellular location">
    <subcellularLocation>
        <location evidence="1">Cytoplasm</location>
        <location evidence="1">Cytoskeleton</location>
    </subcellularLocation>
</comment>
<dbReference type="OrthoDB" id="421374at2759"/>
<dbReference type="InterPro" id="IPR048278">
    <property type="entry name" value="PFN"/>
</dbReference>
<comment type="similarity">
    <text evidence="2 6">Belongs to the profilin family.</text>
</comment>
<keyword evidence="3" id="KW-0963">Cytoplasm</keyword>
<proteinExistence type="inferred from homology"/>
<dbReference type="InterPro" id="IPR036140">
    <property type="entry name" value="PFN_sf"/>
</dbReference>
<dbReference type="PRINTS" id="PR00392">
    <property type="entry name" value="PROFILIN"/>
</dbReference>
<accession>A0A9P7GJU2</accession>
<dbReference type="GO" id="GO:0003785">
    <property type="term" value="F:actin monomer binding"/>
    <property type="evidence" value="ECO:0007669"/>
    <property type="project" value="TreeGrafter"/>
</dbReference>
<dbReference type="PANTHER" id="PTHR11604">
    <property type="entry name" value="PROFILIN"/>
    <property type="match status" value="1"/>
</dbReference>
<dbReference type="Gene3D" id="3.30.450.30">
    <property type="entry name" value="Dynein light chain 2a, cytoplasmic"/>
    <property type="match status" value="1"/>
</dbReference>
<dbReference type="SUPFAM" id="SSF55770">
    <property type="entry name" value="Profilin (actin-binding protein)"/>
    <property type="match status" value="1"/>
</dbReference>
<evidence type="ECO:0000256" key="6">
    <source>
        <dbReference type="RuleBase" id="RU003909"/>
    </source>
</evidence>
<dbReference type="InterPro" id="IPR005455">
    <property type="entry name" value="PFN_euk"/>
</dbReference>
<keyword evidence="4 6" id="KW-0009">Actin-binding</keyword>
<dbReference type="GO" id="GO:0005856">
    <property type="term" value="C:cytoskeleton"/>
    <property type="evidence" value="ECO:0007669"/>
    <property type="project" value="UniProtKB-SubCell"/>
</dbReference>
<organism evidence="7 8">
    <name type="scientific">Sphagnurus paluster</name>
    <dbReference type="NCBI Taxonomy" id="117069"/>
    <lineage>
        <taxon>Eukaryota</taxon>
        <taxon>Fungi</taxon>
        <taxon>Dikarya</taxon>
        <taxon>Basidiomycota</taxon>
        <taxon>Agaricomycotina</taxon>
        <taxon>Agaricomycetes</taxon>
        <taxon>Agaricomycetidae</taxon>
        <taxon>Agaricales</taxon>
        <taxon>Tricholomatineae</taxon>
        <taxon>Lyophyllaceae</taxon>
        <taxon>Sphagnurus</taxon>
    </lineage>
</organism>
<dbReference type="GO" id="GO:0005938">
    <property type="term" value="C:cell cortex"/>
    <property type="evidence" value="ECO:0007669"/>
    <property type="project" value="TreeGrafter"/>
</dbReference>